<keyword evidence="3 4" id="KW-0808">Transferase</keyword>
<evidence type="ECO:0000256" key="3">
    <source>
        <dbReference type="ARBA" id="ARBA00022679"/>
    </source>
</evidence>
<evidence type="ECO:0000313" key="7">
    <source>
        <dbReference type="EMBL" id="KGN54645.1"/>
    </source>
</evidence>
<dbReference type="OMA" id="WEKHADI"/>
<reference evidence="7 8" key="4">
    <citation type="journal article" date="2011" name="BMC Genomics">
        <title>RNA-Seq improves annotation of protein-coding genes in the cucumber genome.</title>
        <authorList>
            <person name="Li Z."/>
            <person name="Zhang Z."/>
            <person name="Yan P."/>
            <person name="Huang S."/>
            <person name="Fei Z."/>
            <person name="Lin K."/>
        </authorList>
    </citation>
    <scope>NUCLEOTIDE SEQUENCE [LARGE SCALE GENOMIC DNA]</scope>
    <source>
        <strain evidence="8">cv. 9930</strain>
    </source>
</reference>
<dbReference type="Pfam" id="PF00201">
    <property type="entry name" value="UDPGT"/>
    <property type="match status" value="1"/>
</dbReference>
<dbReference type="FunFam" id="3.40.50.2000:FF:000238">
    <property type="entry name" value="Glycosyltransferase"/>
    <property type="match status" value="1"/>
</dbReference>
<dbReference type="Proteomes" id="UP000029981">
    <property type="component" value="Chromosome 4"/>
</dbReference>
<evidence type="ECO:0000256" key="1">
    <source>
        <dbReference type="ARBA" id="ARBA00004721"/>
    </source>
</evidence>
<dbReference type="PROSITE" id="PS00375">
    <property type="entry name" value="UDPGT"/>
    <property type="match status" value="1"/>
</dbReference>
<reference evidence="7 8" key="2">
    <citation type="journal article" date="2009" name="PLoS ONE">
        <title>An integrated genetic and cytogenetic map of the cucumber genome.</title>
        <authorList>
            <person name="Ren Y."/>
            <person name="Zhang Z."/>
            <person name="Liu J."/>
            <person name="Staub J.E."/>
            <person name="Han Y."/>
            <person name="Cheng Z."/>
            <person name="Li X."/>
            <person name="Lu J."/>
            <person name="Miao H."/>
            <person name="Kang H."/>
            <person name="Xie B."/>
            <person name="Gu X."/>
            <person name="Wang X."/>
            <person name="Du Y."/>
            <person name="Jin W."/>
            <person name="Huang S."/>
        </authorList>
    </citation>
    <scope>NUCLEOTIDE SEQUENCE [LARGE SCALE GENOMIC DNA]</scope>
    <source>
        <strain evidence="8">cv. 9930</strain>
    </source>
</reference>
<dbReference type="CDD" id="cd03784">
    <property type="entry name" value="GT1_Gtf-like"/>
    <property type="match status" value="1"/>
</dbReference>
<proteinExistence type="inferred from homology"/>
<evidence type="ECO:0000256" key="2">
    <source>
        <dbReference type="ARBA" id="ARBA00009995"/>
    </source>
</evidence>
<dbReference type="EC" id="2.4.1.-" evidence="5"/>
<reference evidence="7 8" key="1">
    <citation type="journal article" date="2009" name="Nat. Genet.">
        <title>The genome of the cucumber, Cucumis sativus L.</title>
        <authorList>
            <person name="Huang S."/>
            <person name="Li R."/>
            <person name="Zhang Z."/>
            <person name="Li L."/>
            <person name="Gu X."/>
            <person name="Fan W."/>
            <person name="Lucas W.J."/>
            <person name="Wang X."/>
            <person name="Xie B."/>
            <person name="Ni P."/>
            <person name="Ren Y."/>
            <person name="Zhu H."/>
            <person name="Li J."/>
            <person name="Lin K."/>
            <person name="Jin W."/>
            <person name="Fei Z."/>
            <person name="Li G."/>
            <person name="Staub J."/>
            <person name="Kilian A."/>
            <person name="van der Vossen E.A."/>
            <person name="Wu Y."/>
            <person name="Guo J."/>
            <person name="He J."/>
            <person name="Jia Z."/>
            <person name="Ren Y."/>
            <person name="Tian G."/>
            <person name="Lu Y."/>
            <person name="Ruan J."/>
            <person name="Qian W."/>
            <person name="Wang M."/>
            <person name="Huang Q."/>
            <person name="Li B."/>
            <person name="Xuan Z."/>
            <person name="Cao J."/>
            <person name="Asan"/>
            <person name="Wu Z."/>
            <person name="Zhang J."/>
            <person name="Cai Q."/>
            <person name="Bai Y."/>
            <person name="Zhao B."/>
            <person name="Han Y."/>
            <person name="Li Y."/>
            <person name="Li X."/>
            <person name="Wang S."/>
            <person name="Shi Q."/>
            <person name="Liu S."/>
            <person name="Cho W.K."/>
            <person name="Kim J.Y."/>
            <person name="Xu Y."/>
            <person name="Heller-Uszynska K."/>
            <person name="Miao H."/>
            <person name="Cheng Z."/>
            <person name="Zhang S."/>
            <person name="Wu J."/>
            <person name="Yang Y."/>
            <person name="Kang H."/>
            <person name="Li M."/>
            <person name="Liang H."/>
            <person name="Ren X."/>
            <person name="Shi Z."/>
            <person name="Wen M."/>
            <person name="Jian M."/>
            <person name="Yang H."/>
            <person name="Zhang G."/>
            <person name="Yang Z."/>
            <person name="Chen R."/>
            <person name="Liu S."/>
            <person name="Li J."/>
            <person name="Ma L."/>
            <person name="Liu H."/>
            <person name="Zhou Y."/>
            <person name="Zhao J."/>
            <person name="Fang X."/>
            <person name="Li G."/>
            <person name="Fang L."/>
            <person name="Li Y."/>
            <person name="Liu D."/>
            <person name="Zheng H."/>
            <person name="Zhang Y."/>
            <person name="Qin N."/>
            <person name="Li Z."/>
            <person name="Yang G."/>
            <person name="Yang S."/>
            <person name="Bolund L."/>
            <person name="Kristiansen K."/>
            <person name="Zheng H."/>
            <person name="Li S."/>
            <person name="Zhang X."/>
            <person name="Yang H."/>
            <person name="Wang J."/>
            <person name="Sun R."/>
            <person name="Zhang B."/>
            <person name="Jiang S."/>
            <person name="Wang J."/>
            <person name="Du Y."/>
            <person name="Li S."/>
        </authorList>
    </citation>
    <scope>NUCLEOTIDE SEQUENCE [LARGE SCALE GENOMIC DNA]</scope>
    <source>
        <strain evidence="8">cv. 9930</strain>
    </source>
</reference>
<organism evidence="7 8">
    <name type="scientific">Cucumis sativus</name>
    <name type="common">Cucumber</name>
    <dbReference type="NCBI Taxonomy" id="3659"/>
    <lineage>
        <taxon>Eukaryota</taxon>
        <taxon>Viridiplantae</taxon>
        <taxon>Streptophyta</taxon>
        <taxon>Embryophyta</taxon>
        <taxon>Tracheophyta</taxon>
        <taxon>Spermatophyta</taxon>
        <taxon>Magnoliopsida</taxon>
        <taxon>eudicotyledons</taxon>
        <taxon>Gunneridae</taxon>
        <taxon>Pentapetalae</taxon>
        <taxon>rosids</taxon>
        <taxon>fabids</taxon>
        <taxon>Cucurbitales</taxon>
        <taxon>Cucurbitaceae</taxon>
        <taxon>Benincaseae</taxon>
        <taxon>Cucumis</taxon>
    </lineage>
</organism>
<dbReference type="STRING" id="3659.A0A0A0KYB7"/>
<dbReference type="SUPFAM" id="SSF53756">
    <property type="entry name" value="UDP-Glycosyltransferase/glycogen phosphorylase"/>
    <property type="match status" value="1"/>
</dbReference>
<dbReference type="PANTHER" id="PTHR48044:SF22">
    <property type="entry name" value="GLYCOSYLTRANSFERASE"/>
    <property type="match status" value="1"/>
</dbReference>
<dbReference type="GO" id="GO:0035251">
    <property type="term" value="F:UDP-glucosyltransferase activity"/>
    <property type="evidence" value="ECO:0000318"/>
    <property type="project" value="GO_Central"/>
</dbReference>
<dbReference type="eggNOG" id="KOG1192">
    <property type="taxonomic scope" value="Eukaryota"/>
</dbReference>
<protein>
    <recommendedName>
        <fullName evidence="5">Glycosyltransferase</fullName>
        <ecNumber evidence="5">2.4.1.-</ecNumber>
    </recommendedName>
</protein>
<dbReference type="InterPro" id="IPR035595">
    <property type="entry name" value="UDP_glycos_trans_CS"/>
</dbReference>
<feature type="domain" description="Glycosyltransferase N-terminal" evidence="6">
    <location>
        <begin position="22"/>
        <end position="265"/>
    </location>
</feature>
<dbReference type="FunFam" id="3.40.50.2000:FF:000060">
    <property type="entry name" value="Glycosyltransferase"/>
    <property type="match status" value="1"/>
</dbReference>
<evidence type="ECO:0000313" key="8">
    <source>
        <dbReference type="Proteomes" id="UP000029981"/>
    </source>
</evidence>
<dbReference type="GO" id="GO:0009690">
    <property type="term" value="P:cytokinin metabolic process"/>
    <property type="evidence" value="ECO:0007669"/>
    <property type="project" value="UniProtKB-ARBA"/>
</dbReference>
<reference evidence="7 8" key="3">
    <citation type="journal article" date="2010" name="BMC Genomics">
        <title>Transcriptome sequencing and comparative analysis of cucumber flowers with different sex types.</title>
        <authorList>
            <person name="Guo S."/>
            <person name="Zheng Y."/>
            <person name="Joung J.G."/>
            <person name="Liu S."/>
            <person name="Zhang Z."/>
            <person name="Crasta O.R."/>
            <person name="Sobral B.W."/>
            <person name="Xu Y."/>
            <person name="Huang S."/>
            <person name="Fei Z."/>
        </authorList>
    </citation>
    <scope>NUCLEOTIDE SEQUENCE [LARGE SCALE GENOMIC DNA]</scope>
    <source>
        <strain evidence="8">cv. 9930</strain>
    </source>
</reference>
<accession>A0A0A0KYB7</accession>
<dbReference type="AlphaFoldDB" id="A0A0A0KYB7"/>
<keyword evidence="8" id="KW-1185">Reference proteome</keyword>
<sequence>MNSENHVMLSNKVVKNSNDLPIVVVMVPLPAQGHLNQLLHLSHLISTFHIPVHFLGTPTHNRQVQLRRVHDNNSHPLIQFHDFDIPPFPSPPPNPTASHRFPSHLIPSFIAAALHLQRPLAAFLRTLSSKVRRLVVIHDSLMSSALQDVNAIPNTESYCFHSVSAFTVAHSLERKELFVNDGYKDGEITTPTYQQYFPKELNVVSMEQCFPPEFLEFIGSQFRHLPKMGAGKIYNTCRVIEGEFLEVIQRIEPEFRHWALGPFNPLKISKNGGNNKQSSCSHSCMAWLDQQEPRSVIYISFGTTTAMTDEQIKEIAIGLARSDQKFIWVLRDADKGDVFDVNEIRKSNLPEGYSNLIGNQGLVIRDWAPQLEILSHWATGGFMTHCGWNSCMESITTGVPVIAWPMHSDQPRNTVLMTMVLCVGVALKEWQQELVIADAVEEVVRKLMASEEGAEVRRNAERLGNVVRQSLEEGGESRQEFEAFIAHITR</sequence>
<evidence type="ECO:0000259" key="6">
    <source>
        <dbReference type="Pfam" id="PF26168"/>
    </source>
</evidence>
<evidence type="ECO:0000256" key="5">
    <source>
        <dbReference type="RuleBase" id="RU362057"/>
    </source>
</evidence>
<evidence type="ECO:0000256" key="4">
    <source>
        <dbReference type="RuleBase" id="RU003718"/>
    </source>
</evidence>
<dbReference type="GO" id="GO:0050404">
    <property type="term" value="F:zeatin O-beta-D-xylosyltransferase activity"/>
    <property type="evidence" value="ECO:0007669"/>
    <property type="project" value="UniProtKB-ARBA"/>
</dbReference>
<comment type="pathway">
    <text evidence="1">Secondary metabolite biosynthesis; terpenoid biosynthesis.</text>
</comment>
<dbReference type="InterPro" id="IPR002213">
    <property type="entry name" value="UDP_glucos_trans"/>
</dbReference>
<keyword evidence="4" id="KW-0328">Glycosyltransferase</keyword>
<dbReference type="PANTHER" id="PTHR48044">
    <property type="entry name" value="GLYCOSYLTRANSFERASE"/>
    <property type="match status" value="1"/>
</dbReference>
<dbReference type="Gene3D" id="3.40.50.2000">
    <property type="entry name" value="Glycogen Phosphorylase B"/>
    <property type="match status" value="2"/>
</dbReference>
<dbReference type="Gramene" id="KGN54645">
    <property type="protein sequence ID" value="KGN54645"/>
    <property type="gene ID" value="Csa_4G415930"/>
</dbReference>
<gene>
    <name evidence="7" type="ORF">Csa_4G415930</name>
</gene>
<comment type="similarity">
    <text evidence="2 4">Belongs to the UDP-glycosyltransferase family.</text>
</comment>
<dbReference type="InterPro" id="IPR058980">
    <property type="entry name" value="Glyco_transf_N"/>
</dbReference>
<dbReference type="OrthoDB" id="5835829at2759"/>
<dbReference type="EMBL" id="CM002925">
    <property type="protein sequence ID" value="KGN54645.1"/>
    <property type="molecule type" value="Genomic_DNA"/>
</dbReference>
<name>A0A0A0KYB7_CUCSA</name>
<dbReference type="Pfam" id="PF26168">
    <property type="entry name" value="Glyco_transf_N"/>
    <property type="match status" value="1"/>
</dbReference>